<proteinExistence type="predicted"/>
<dbReference type="Pfam" id="PF13009">
    <property type="entry name" value="Integrase_2"/>
    <property type="match status" value="1"/>
</dbReference>
<sequence>MKGRYYTFSEASRVVRKLSIRTLKEYTRRRHEDPMLPPRPYSYYTEWRGELDFLGKSFYPSLKEAAVAVRLLNIKTISEYQSRYREDPLLPAAPDQFYRADWIGYPEFFGVPRKVDYKTFEEAAKSARSLGVRTKAEYKKRYSEDPYLPCHPERLYKSEWNGYGDFLSGVKKPQPYETLAEASESARRLKIKTREEYESRYKEDSRLPYKPWSLYKKEWKDFRDFLGTGESRFYASLTEASSAAKALGISSVLEYDNKYKQDPRLPSHPDYVYSNEWESWRVFLFVEVPVTYEDISSASKAAKKIGIKSRADYVAHCRLDLRLPLEPAVEYKDSWGGWEEFLGISESVAKAGYFPSYEDARAVIRRVSVSTRDAYLVTVAMDSRFPLSPEKYYKEFWRGWDDFLGAELLEGEYATYAVAREAAQKFNFKNHYEYAKNCKRFDPRLPDNPKECYFNDWRSWSDYLKGSRRINPYSLKEASLRAIELGARSSAEYLKACKLDNMLPLNPAVAFKSQWAGWSSFLELPPRFYESLSSASAAAKQLGIKTYTEYRTRFREDGRLPAYPAKIYPSEWKGFSHFIGAEEKYSTLAEASEAAQKLGFTSAAAYKAGYKADPKLPARPEFTYKSEWRTWGVFFGLVGKYSYREAGAVARRLGVFSYSDYRILQCQDSRLPSLAPVYYGKEWLGWEDFLLPSKVENLADVKYAVKVLKIKNSKDYRERYKDYPCLPANPDRVFSGEWVDWYDLCDIPRPYSYDELRFLVIDGGVTGELMYKQFAIDRKDPRIPRDPATVYKEQWKSWYEFTGKAEPFRVGFIRAPYLSWANYLSEFLEVTRSRPTKETNLCRFVRDFIQKYDFGYSPLVFYTAQRIDLSLFSEFLYSVPGGNAQNILSSVKEFSEFILREKLTLEDEETGEVVLVPGAVNPFISFSYDGEDSSSKAGETNKPALAYQYVQALNNWMVPDDARSFADLAHLHEYDADWFEVHPSLIDKSDPDCVYKEEAGRTKMWYPGFWMHTLALASVPARGRQLAYNDSGEADDEIPKVVDGKIVWVRNDSPLAGMTKSQGFVKKFPDGIGMQFTSNKTASRGEGYDVAWMPEKLAIWMIRFRDWQAKYNPIKRVMPWIECVNTELNKAQLKRKGANCFLFRDFGGEECGVYSLRLKCRLAIALYHSQPTGIALAECRGNPRAVTSYDTKYTPHSMRVSLITAYIMEFGLPIEIVMKIAGHSNIVMSIYYVKLNAEGLRVRFAEGEKRALSNKVYAAIQMLEQNRIEELRSELIHNNEQAIQRFTGTALPGSLLFRDYGFCPFAGTRCEDGGPEIKSTRVREPINGGHLGMQNCIRCRHFVTGPVFIGGLLSLANEISLQTSIQFEHIEGLNEKIDGISQAIDDLDDAQYDAEKSGNKFDASERATLEMKCRKLKSEIESASKKADLYLCDLQAVTRLINQSQAVMNEQVSTEENNNLPQLIIQSGHELEVAFEESSRFHLLSEVCENAEIYESASAALALPTRSQMLDKMIELNHMTPKMFTLDKEQQLVLGNQLTKLFLSRVKSWSKVDALIEGKLMLADLAEHERIEPKDIAEILGRGHRLIAGDAQRALEGELL</sequence>
<keyword evidence="1" id="KW-0233">DNA recombination</keyword>
<dbReference type="GO" id="GO:0006310">
    <property type="term" value="P:DNA recombination"/>
    <property type="evidence" value="ECO:0007669"/>
    <property type="project" value="UniProtKB-KW"/>
</dbReference>
<dbReference type="InterPro" id="IPR013762">
    <property type="entry name" value="Integrase-like_cat_sf"/>
</dbReference>
<dbReference type="InterPro" id="IPR011010">
    <property type="entry name" value="DNA_brk_join_enz"/>
</dbReference>
<keyword evidence="2" id="KW-0175">Coiled coil</keyword>
<dbReference type="GO" id="GO:0015074">
    <property type="term" value="P:DNA integration"/>
    <property type="evidence" value="ECO:0007669"/>
    <property type="project" value="InterPro"/>
</dbReference>
<dbReference type="InterPro" id="IPR024965">
    <property type="entry name" value="Putative_integrase"/>
</dbReference>
<evidence type="ECO:0000256" key="2">
    <source>
        <dbReference type="SAM" id="Coils"/>
    </source>
</evidence>
<accession>A0A7Z3BNA0</accession>
<reference evidence="3 4" key="1">
    <citation type="submission" date="2020-02" db="EMBL/GenBank/DDBJ databases">
        <title>Complete genome sequence of Pseudomonas multiresinivorans ORNL1.</title>
        <authorList>
            <person name="Podar M."/>
        </authorList>
    </citation>
    <scope>NUCLEOTIDE SEQUENCE [LARGE SCALE GENOMIC DNA]</scope>
    <source>
        <strain evidence="4">populi</strain>
    </source>
</reference>
<dbReference type="KEGG" id="pmui:G4G71_19760"/>
<dbReference type="Pfam" id="PF14882">
    <property type="entry name" value="INT_rpt"/>
    <property type="match status" value="11"/>
</dbReference>
<dbReference type="EMBL" id="CP048833">
    <property type="protein sequence ID" value="QJP10018.1"/>
    <property type="molecule type" value="Genomic_DNA"/>
</dbReference>
<organism evidence="3 4">
    <name type="scientific">Pseudomonas multiresinivorans</name>
    <dbReference type="NCBI Taxonomy" id="95301"/>
    <lineage>
        <taxon>Bacteria</taxon>
        <taxon>Pseudomonadati</taxon>
        <taxon>Pseudomonadota</taxon>
        <taxon>Gammaproteobacteria</taxon>
        <taxon>Pseudomonadales</taxon>
        <taxon>Pseudomonadaceae</taxon>
        <taxon>Pseudomonas</taxon>
    </lineage>
</organism>
<evidence type="ECO:0000313" key="3">
    <source>
        <dbReference type="EMBL" id="QJP10018.1"/>
    </source>
</evidence>
<keyword evidence="4" id="KW-1185">Reference proteome</keyword>
<dbReference type="Gene3D" id="1.10.443.10">
    <property type="entry name" value="Intergrase catalytic core"/>
    <property type="match status" value="1"/>
</dbReference>
<gene>
    <name evidence="3" type="ORF">G4G71_19760</name>
</gene>
<dbReference type="RefSeq" id="WP_169939663.1">
    <property type="nucleotide sequence ID" value="NZ_CP048833.1"/>
</dbReference>
<feature type="coiled-coil region" evidence="2">
    <location>
        <begin position="1370"/>
        <end position="1426"/>
    </location>
</feature>
<protein>
    <recommendedName>
        <fullName evidence="5">Integrase</fullName>
    </recommendedName>
</protein>
<evidence type="ECO:0008006" key="5">
    <source>
        <dbReference type="Google" id="ProtNLM"/>
    </source>
</evidence>
<dbReference type="SUPFAM" id="SSF56349">
    <property type="entry name" value="DNA breaking-rejoining enzymes"/>
    <property type="match status" value="1"/>
</dbReference>
<dbReference type="InterPro" id="IPR028229">
    <property type="entry name" value="Integrase_rpt"/>
</dbReference>
<dbReference type="Proteomes" id="UP000502549">
    <property type="component" value="Chromosome"/>
</dbReference>
<dbReference type="GO" id="GO:0003677">
    <property type="term" value="F:DNA binding"/>
    <property type="evidence" value="ECO:0007669"/>
    <property type="project" value="InterPro"/>
</dbReference>
<evidence type="ECO:0000256" key="1">
    <source>
        <dbReference type="ARBA" id="ARBA00023172"/>
    </source>
</evidence>
<name>A0A7Z3BNA0_9PSED</name>
<evidence type="ECO:0000313" key="4">
    <source>
        <dbReference type="Proteomes" id="UP000502549"/>
    </source>
</evidence>